<proteinExistence type="predicted"/>
<protein>
    <submittedName>
        <fullName evidence="2">Uncharacterized protein</fullName>
    </submittedName>
</protein>
<dbReference type="EMBL" id="JACHMH010000001">
    <property type="protein sequence ID" value="MBB4681809.1"/>
    <property type="molecule type" value="Genomic_DNA"/>
</dbReference>
<name>A0A7W7CIG3_9PSEU</name>
<evidence type="ECO:0000256" key="1">
    <source>
        <dbReference type="SAM" id="MobiDB-lite"/>
    </source>
</evidence>
<keyword evidence="3" id="KW-1185">Reference proteome</keyword>
<dbReference type="AlphaFoldDB" id="A0A7W7CIG3"/>
<comment type="caution">
    <text evidence="2">The sequence shown here is derived from an EMBL/GenBank/DDBJ whole genome shotgun (WGS) entry which is preliminary data.</text>
</comment>
<gene>
    <name evidence="2" type="ORF">HNR67_007927</name>
</gene>
<reference evidence="2 3" key="1">
    <citation type="submission" date="2020-08" db="EMBL/GenBank/DDBJ databases">
        <title>Sequencing the genomes of 1000 actinobacteria strains.</title>
        <authorList>
            <person name="Klenk H.-P."/>
        </authorList>
    </citation>
    <scope>NUCLEOTIDE SEQUENCE [LARGE SCALE GENOMIC DNA]</scope>
    <source>
        <strain evidence="2 3">DSM 44230</strain>
    </source>
</reference>
<evidence type="ECO:0000313" key="2">
    <source>
        <dbReference type="EMBL" id="MBB4681809.1"/>
    </source>
</evidence>
<accession>A0A7W7CIG3</accession>
<organism evidence="2 3">
    <name type="scientific">Crossiella cryophila</name>
    <dbReference type="NCBI Taxonomy" id="43355"/>
    <lineage>
        <taxon>Bacteria</taxon>
        <taxon>Bacillati</taxon>
        <taxon>Actinomycetota</taxon>
        <taxon>Actinomycetes</taxon>
        <taxon>Pseudonocardiales</taxon>
        <taxon>Pseudonocardiaceae</taxon>
        <taxon>Crossiella</taxon>
    </lineage>
</organism>
<feature type="region of interest" description="Disordered" evidence="1">
    <location>
        <begin position="33"/>
        <end position="76"/>
    </location>
</feature>
<evidence type="ECO:0000313" key="3">
    <source>
        <dbReference type="Proteomes" id="UP000533598"/>
    </source>
</evidence>
<dbReference type="Proteomes" id="UP000533598">
    <property type="component" value="Unassembled WGS sequence"/>
</dbReference>
<sequence>MADPRRCFTCNNKGEVMANCNISPYWKPCPAPQCPSKGTGKPTPRPISPRRRLAMVPSPAQDPARLVGQSDVQEAG</sequence>